<comment type="similarity">
    <text evidence="1">Belongs to the short-chain dehydrogenases/reductases (SDR) family.</text>
</comment>
<dbReference type="PANTHER" id="PTHR42760:SF106">
    <property type="entry name" value="PROTEIN FIXR"/>
    <property type="match status" value="1"/>
</dbReference>
<dbReference type="Pfam" id="PF13561">
    <property type="entry name" value="adh_short_C2"/>
    <property type="match status" value="1"/>
</dbReference>
<dbReference type="Gene3D" id="3.40.50.720">
    <property type="entry name" value="NAD(P)-binding Rossmann-like Domain"/>
    <property type="match status" value="1"/>
</dbReference>
<accession>A0ABY9W1A5</accession>
<dbReference type="PROSITE" id="PS00061">
    <property type="entry name" value="ADH_SHORT"/>
    <property type="match status" value="1"/>
</dbReference>
<dbReference type="SUPFAM" id="SSF51735">
    <property type="entry name" value="NAD(P)-binding Rossmann-fold domains"/>
    <property type="match status" value="1"/>
</dbReference>
<evidence type="ECO:0000313" key="3">
    <source>
        <dbReference type="Proteomes" id="UP001303236"/>
    </source>
</evidence>
<dbReference type="EMBL" id="CP134500">
    <property type="protein sequence ID" value="WNF27797.1"/>
    <property type="molecule type" value="Genomic_DNA"/>
</dbReference>
<organism evidence="2 3">
    <name type="scientific">Streptomyces durocortorensis</name>
    <dbReference type="NCBI Taxonomy" id="2811104"/>
    <lineage>
        <taxon>Bacteria</taxon>
        <taxon>Bacillati</taxon>
        <taxon>Actinomycetota</taxon>
        <taxon>Actinomycetes</taxon>
        <taxon>Kitasatosporales</taxon>
        <taxon>Streptomycetaceae</taxon>
        <taxon>Streptomyces</taxon>
    </lineage>
</organism>
<dbReference type="PRINTS" id="PR00080">
    <property type="entry name" value="SDRFAMILY"/>
</dbReference>
<dbReference type="PANTHER" id="PTHR42760">
    <property type="entry name" value="SHORT-CHAIN DEHYDROGENASES/REDUCTASES FAMILY MEMBER"/>
    <property type="match status" value="1"/>
</dbReference>
<gene>
    <name evidence="2" type="ORF">RI138_13730</name>
</gene>
<dbReference type="Proteomes" id="UP001303236">
    <property type="component" value="Chromosome"/>
</dbReference>
<evidence type="ECO:0000256" key="1">
    <source>
        <dbReference type="ARBA" id="ARBA00006484"/>
    </source>
</evidence>
<keyword evidence="3" id="KW-1185">Reference proteome</keyword>
<dbReference type="PRINTS" id="PR00081">
    <property type="entry name" value="GDHRDH"/>
</dbReference>
<sequence length="236" mass="24288">MQHHEEPLAVVTGAAGGIGRAITAELARTGHRVLAVDVTDDADPAAHATLTADLGAPEAAEEVFRGIEDRYGLPGVLINNAGIYEARDFLDYDAASYRRVFDVNAGAAFFCTQSLTRRLIAAGRPGSIVNVASISGQSGSPDAAYGASKGAVIALTRGLGQSLAPHHIRVNAVAPGLIDTPMAARIPADRVADYRARIPQGRFGDPAEVAAAVCWLAGPAAGYVTGSVLDVNGGLH</sequence>
<reference evidence="2 3" key="1">
    <citation type="submission" date="2023-09" db="EMBL/GenBank/DDBJ databases">
        <title>Genome completion map analysis of the actinomycetes C11-1.</title>
        <authorList>
            <person name="Qin P."/>
            <person name="Guan P."/>
        </authorList>
    </citation>
    <scope>NUCLEOTIDE SEQUENCE [LARGE SCALE GENOMIC DNA]</scope>
    <source>
        <strain evidence="2 3">C11-1</strain>
    </source>
</reference>
<proteinExistence type="inferred from homology"/>
<evidence type="ECO:0000313" key="2">
    <source>
        <dbReference type="EMBL" id="WNF27797.1"/>
    </source>
</evidence>
<name>A0ABY9W1A5_9ACTN</name>
<protein>
    <submittedName>
        <fullName evidence="2">SDR family NAD(P)-dependent oxidoreductase</fullName>
    </submittedName>
</protein>
<dbReference type="InterPro" id="IPR002347">
    <property type="entry name" value="SDR_fam"/>
</dbReference>
<dbReference type="InterPro" id="IPR036291">
    <property type="entry name" value="NAD(P)-bd_dom_sf"/>
</dbReference>
<dbReference type="InterPro" id="IPR020904">
    <property type="entry name" value="Sc_DH/Rdtase_CS"/>
</dbReference>